<reference evidence="4 5" key="1">
    <citation type="submission" date="2018-06" db="EMBL/GenBank/DDBJ databases">
        <title>Extensive metabolic versatility and redundancy in microbially diverse, dynamic hydrothermal sediments.</title>
        <authorList>
            <person name="Dombrowski N."/>
            <person name="Teske A."/>
            <person name="Baker B.J."/>
        </authorList>
    </citation>
    <scope>NUCLEOTIDE SEQUENCE [LARGE SCALE GENOMIC DNA]</scope>
    <source>
        <strain evidence="4">B20_G2</strain>
    </source>
</reference>
<dbReference type="GO" id="GO:0005829">
    <property type="term" value="C:cytosol"/>
    <property type="evidence" value="ECO:0007669"/>
    <property type="project" value="TreeGrafter"/>
</dbReference>
<organism evidence="4 5">
    <name type="scientific">Thermoproteota archaeon</name>
    <dbReference type="NCBI Taxonomy" id="2056631"/>
    <lineage>
        <taxon>Archaea</taxon>
        <taxon>Thermoproteota</taxon>
    </lineage>
</organism>
<dbReference type="FunFam" id="3.40.980.10:FF:000006">
    <property type="entry name" value="Molybdenum cofactor biosynthesis protein B"/>
    <property type="match status" value="1"/>
</dbReference>
<feature type="domain" description="MoaB/Mog" evidence="3">
    <location>
        <begin position="22"/>
        <end position="171"/>
    </location>
</feature>
<accession>A0A497F3R6</accession>
<evidence type="ECO:0000313" key="4">
    <source>
        <dbReference type="EMBL" id="RLE53872.1"/>
    </source>
</evidence>
<dbReference type="NCBIfam" id="TIGR00177">
    <property type="entry name" value="molyb_syn"/>
    <property type="match status" value="1"/>
</dbReference>
<sequence length="178" mass="19504">MGGNRLLSKEHKARAIRHLKFKVVVVSSSRYHKLSKGEQVQDESGKLAKELIKKYGYELTEKVIIPDDPKLIEEAIRSGLDKVDVVILIGGTGVGLKDYTYEVVKKLVEKELVGFGEIFRFLSYREIGSAAIISRACAGIINGKIVACIPGSKAAVKLALEKLLLPEAGHILLHARKG</sequence>
<dbReference type="GO" id="GO:0006777">
    <property type="term" value="P:Mo-molybdopterin cofactor biosynthetic process"/>
    <property type="evidence" value="ECO:0007669"/>
    <property type="project" value="UniProtKB-KW"/>
</dbReference>
<dbReference type="AlphaFoldDB" id="A0A497F3R6"/>
<dbReference type="InterPro" id="IPR036425">
    <property type="entry name" value="MoaB/Mog-like_dom_sf"/>
</dbReference>
<evidence type="ECO:0000313" key="5">
    <source>
        <dbReference type="Proteomes" id="UP000269499"/>
    </source>
</evidence>
<proteinExistence type="inferred from homology"/>
<dbReference type="SUPFAM" id="SSF53218">
    <property type="entry name" value="Molybdenum cofactor biosynthesis proteins"/>
    <property type="match status" value="1"/>
</dbReference>
<evidence type="ECO:0000256" key="2">
    <source>
        <dbReference type="ARBA" id="ARBA00023150"/>
    </source>
</evidence>
<dbReference type="Pfam" id="PF00994">
    <property type="entry name" value="MoCF_biosynth"/>
    <property type="match status" value="1"/>
</dbReference>
<dbReference type="CDD" id="cd00886">
    <property type="entry name" value="MogA_MoaB"/>
    <property type="match status" value="1"/>
</dbReference>
<name>A0A497F3R6_9CREN</name>
<dbReference type="SMART" id="SM00852">
    <property type="entry name" value="MoCF_biosynth"/>
    <property type="match status" value="1"/>
</dbReference>
<dbReference type="PANTHER" id="PTHR43232:SF2">
    <property type="entry name" value="MOLYBDENUM COFACTOR BIOSYNTHESIS PROTEIN B"/>
    <property type="match status" value="1"/>
</dbReference>
<keyword evidence="2" id="KW-0501">Molybdenum cofactor biosynthesis</keyword>
<gene>
    <name evidence="4" type="ORF">DRJ26_02760</name>
</gene>
<evidence type="ECO:0000259" key="3">
    <source>
        <dbReference type="SMART" id="SM00852"/>
    </source>
</evidence>
<dbReference type="PROSITE" id="PS01078">
    <property type="entry name" value="MOCF_BIOSYNTHESIS_1"/>
    <property type="match status" value="1"/>
</dbReference>
<dbReference type="PIRSF" id="PIRSF006443">
    <property type="entry name" value="MoaB"/>
    <property type="match status" value="1"/>
</dbReference>
<dbReference type="InterPro" id="IPR001453">
    <property type="entry name" value="MoaB/Mog_dom"/>
</dbReference>
<comment type="similarity">
    <text evidence="1">Belongs to the MoaB/Mog family.</text>
</comment>
<evidence type="ECO:0000256" key="1">
    <source>
        <dbReference type="ARBA" id="ARBA00006112"/>
    </source>
</evidence>
<dbReference type="EMBL" id="QMRA01000047">
    <property type="protein sequence ID" value="RLE53872.1"/>
    <property type="molecule type" value="Genomic_DNA"/>
</dbReference>
<comment type="caution">
    <text evidence="4">The sequence shown here is derived from an EMBL/GenBank/DDBJ whole genome shotgun (WGS) entry which is preliminary data.</text>
</comment>
<dbReference type="InterPro" id="IPR012245">
    <property type="entry name" value="MoaB"/>
</dbReference>
<protein>
    <submittedName>
        <fullName evidence="4">Molybdenum cofactor biosynthesis protein</fullName>
    </submittedName>
</protein>
<dbReference type="Proteomes" id="UP000269499">
    <property type="component" value="Unassembled WGS sequence"/>
</dbReference>
<dbReference type="InterPro" id="IPR008284">
    <property type="entry name" value="MoCF_biosynth_CS"/>
</dbReference>
<dbReference type="Gene3D" id="3.40.980.10">
    <property type="entry name" value="MoaB/Mog-like domain"/>
    <property type="match status" value="1"/>
</dbReference>
<dbReference type="PANTHER" id="PTHR43232">
    <property type="entry name" value="MOLYBDENUM COFACTOR BIOSYNTHESIS PROTEIN B"/>
    <property type="match status" value="1"/>
</dbReference>